<feature type="non-terminal residue" evidence="3">
    <location>
        <position position="1"/>
    </location>
</feature>
<dbReference type="Gene3D" id="3.30.1370.50">
    <property type="entry name" value="R3H-like domain"/>
    <property type="match status" value="1"/>
</dbReference>
<dbReference type="PROSITE" id="PS51061">
    <property type="entry name" value="R3H"/>
    <property type="match status" value="1"/>
</dbReference>
<gene>
    <name evidence="3" type="primary">R3hcc1</name>
    <name evidence="3" type="ORF">OENOEN_R04188</name>
</gene>
<feature type="compositionally biased region" description="Basic and acidic residues" evidence="1">
    <location>
        <begin position="155"/>
        <end position="165"/>
    </location>
</feature>
<protein>
    <submittedName>
        <fullName evidence="3">R3HC1 protein</fullName>
    </submittedName>
</protein>
<dbReference type="PANTHER" id="PTHR21678:SF6">
    <property type="entry name" value="R3H AND COILED-COIL DOMAIN-CONTAINING PROTEIN 1"/>
    <property type="match status" value="1"/>
</dbReference>
<dbReference type="InterPro" id="IPR001374">
    <property type="entry name" value="R3H_dom"/>
</dbReference>
<proteinExistence type="predicted"/>
<dbReference type="PANTHER" id="PTHR21678">
    <property type="entry name" value="GROWTH INHIBITION AND DIFFERENTIATION RELATED PROTEIN 88"/>
    <property type="match status" value="1"/>
</dbReference>
<dbReference type="SMART" id="SM00393">
    <property type="entry name" value="R3H"/>
    <property type="match status" value="1"/>
</dbReference>
<comment type="caution">
    <text evidence="3">The sequence shown here is derived from an EMBL/GenBank/DDBJ whole genome shotgun (WGS) entry which is preliminary data.</text>
</comment>
<sequence>PAAPPWLCSMDGVFLSPGEDEFVGRIAGELERFLQQGQHQRVLLFPPLSSRLRYLIHRSVENMELLSSFSVGEGWRRRTVICHSAVRLPTETTSDHKPGTNPPPRFWGRGGRGGPRLRPPGDPQSPRAPVGSGRITRPPRRRQDKAQYVPKGTRKKENWRERETPSEGDAAPGGENPKIPTGKDGGKQQQQLEEEEDAAKGSSEHPLGDEKVPPSGNSSNSWEQENRDRDCSHQLPPQEEPEPGHASTTPAEIPEFQRQENQNSRGREEEEDQEHSGVAEALSRSLDLAAGDTEGTRQSSLEEEECTAELLAEIVGNLRVKEISIQRISLECPRPGQAQLSEGDLGHVTEIYDFPSSLRTEDLLGIFVDF</sequence>
<feature type="domain" description="R3H" evidence="2">
    <location>
        <begin position="20"/>
        <end position="85"/>
    </location>
</feature>
<dbReference type="EMBL" id="VXBF01003304">
    <property type="protein sequence ID" value="NXM82071.1"/>
    <property type="molecule type" value="Genomic_DNA"/>
</dbReference>
<dbReference type="GO" id="GO:0003676">
    <property type="term" value="F:nucleic acid binding"/>
    <property type="evidence" value="ECO:0007669"/>
    <property type="project" value="UniProtKB-UniRule"/>
</dbReference>
<evidence type="ECO:0000256" key="1">
    <source>
        <dbReference type="SAM" id="MobiDB-lite"/>
    </source>
</evidence>
<accession>A0A7L1DYG8</accession>
<feature type="non-terminal residue" evidence="3">
    <location>
        <position position="370"/>
    </location>
</feature>
<dbReference type="Proteomes" id="UP000565754">
    <property type="component" value="Unassembled WGS sequence"/>
</dbReference>
<evidence type="ECO:0000259" key="2">
    <source>
        <dbReference type="PROSITE" id="PS51061"/>
    </source>
</evidence>
<name>A0A7L1DYG8_OENON</name>
<feature type="compositionally biased region" description="Basic and acidic residues" evidence="1">
    <location>
        <begin position="198"/>
        <end position="212"/>
    </location>
</feature>
<dbReference type="SUPFAM" id="SSF82708">
    <property type="entry name" value="R3H domain"/>
    <property type="match status" value="1"/>
</dbReference>
<evidence type="ECO:0000313" key="3">
    <source>
        <dbReference type="EMBL" id="NXM82071.1"/>
    </source>
</evidence>
<dbReference type="InterPro" id="IPR036867">
    <property type="entry name" value="R3H_dom_sf"/>
</dbReference>
<feature type="region of interest" description="Disordered" evidence="1">
    <location>
        <begin position="89"/>
        <end position="304"/>
    </location>
</feature>
<reference evidence="3 4" key="1">
    <citation type="submission" date="2019-09" db="EMBL/GenBank/DDBJ databases">
        <title>Bird 10,000 Genomes (B10K) Project - Family phase.</title>
        <authorList>
            <person name="Zhang G."/>
        </authorList>
    </citation>
    <scope>NUCLEOTIDE SEQUENCE [LARGE SCALE GENOMIC DNA]</scope>
    <source>
        <strain evidence="3">B10K-DU-001-74</strain>
        <tissue evidence="3">Muscle</tissue>
    </source>
</reference>
<organism evidence="3 4">
    <name type="scientific">Oenanthe oenanthe</name>
    <name type="common">Northern wheatear</name>
    <dbReference type="NCBI Taxonomy" id="279966"/>
    <lineage>
        <taxon>Eukaryota</taxon>
        <taxon>Metazoa</taxon>
        <taxon>Chordata</taxon>
        <taxon>Craniata</taxon>
        <taxon>Vertebrata</taxon>
        <taxon>Euteleostomi</taxon>
        <taxon>Archelosauria</taxon>
        <taxon>Archosauria</taxon>
        <taxon>Dinosauria</taxon>
        <taxon>Saurischia</taxon>
        <taxon>Theropoda</taxon>
        <taxon>Coelurosauria</taxon>
        <taxon>Aves</taxon>
        <taxon>Neognathae</taxon>
        <taxon>Neoaves</taxon>
        <taxon>Telluraves</taxon>
        <taxon>Australaves</taxon>
        <taxon>Passeriformes</taxon>
        <taxon>Muscicapidae</taxon>
        <taxon>Oenanthe</taxon>
    </lineage>
</organism>
<dbReference type="AlphaFoldDB" id="A0A7L1DYG8"/>
<dbReference type="CDD" id="cd02638">
    <property type="entry name" value="R3H_unknown_1"/>
    <property type="match status" value="1"/>
</dbReference>
<evidence type="ECO:0000313" key="4">
    <source>
        <dbReference type="Proteomes" id="UP000565754"/>
    </source>
</evidence>
<dbReference type="InterPro" id="IPR039884">
    <property type="entry name" value="R3HC1/R3HCL"/>
</dbReference>
<dbReference type="Pfam" id="PF01424">
    <property type="entry name" value="R3H"/>
    <property type="match status" value="1"/>
</dbReference>
<keyword evidence="4" id="KW-1185">Reference proteome</keyword>